<evidence type="ECO:0000313" key="3">
    <source>
        <dbReference type="Proteomes" id="UP000193240"/>
    </source>
</evidence>
<dbReference type="PANTHER" id="PTHR33112:SF9">
    <property type="entry name" value="HETEROKARYON INCOMPATIBILITY DOMAIN-CONTAINING PROTEIN"/>
    <property type="match status" value="1"/>
</dbReference>
<name>A0A1Y2LWM2_EPING</name>
<gene>
    <name evidence="2" type="ORF">B5807_07467</name>
</gene>
<dbReference type="InParanoid" id="A0A1Y2LWM2"/>
<feature type="domain" description="Heterokaryon incompatibility" evidence="1">
    <location>
        <begin position="183"/>
        <end position="337"/>
    </location>
</feature>
<dbReference type="PANTHER" id="PTHR33112">
    <property type="entry name" value="DOMAIN PROTEIN, PUTATIVE-RELATED"/>
    <property type="match status" value="1"/>
</dbReference>
<proteinExistence type="predicted"/>
<reference evidence="2 3" key="1">
    <citation type="journal article" date="2017" name="Genome Announc.">
        <title>Genome sequence of the saprophytic ascomycete Epicoccum nigrum ICMP 19927 strain isolated from New Zealand.</title>
        <authorList>
            <person name="Fokin M."/>
            <person name="Fleetwood D."/>
            <person name="Weir B.S."/>
            <person name="Villas-Boas S.G."/>
        </authorList>
    </citation>
    <scope>NUCLEOTIDE SEQUENCE [LARGE SCALE GENOMIC DNA]</scope>
    <source>
        <strain evidence="2 3">ICMP 19927</strain>
    </source>
</reference>
<dbReference type="OMA" id="TCERCHE"/>
<protein>
    <recommendedName>
        <fullName evidence="1">Heterokaryon incompatibility domain-containing protein</fullName>
    </recommendedName>
</protein>
<evidence type="ECO:0000313" key="2">
    <source>
        <dbReference type="EMBL" id="OSS47358.1"/>
    </source>
</evidence>
<dbReference type="InterPro" id="IPR010730">
    <property type="entry name" value="HET"/>
</dbReference>
<dbReference type="STRING" id="105696.A0A1Y2LWM2"/>
<organism evidence="2 3">
    <name type="scientific">Epicoccum nigrum</name>
    <name type="common">Soil fungus</name>
    <name type="synonym">Epicoccum purpurascens</name>
    <dbReference type="NCBI Taxonomy" id="105696"/>
    <lineage>
        <taxon>Eukaryota</taxon>
        <taxon>Fungi</taxon>
        <taxon>Dikarya</taxon>
        <taxon>Ascomycota</taxon>
        <taxon>Pezizomycotina</taxon>
        <taxon>Dothideomycetes</taxon>
        <taxon>Pleosporomycetidae</taxon>
        <taxon>Pleosporales</taxon>
        <taxon>Pleosporineae</taxon>
        <taxon>Didymellaceae</taxon>
        <taxon>Epicoccum</taxon>
    </lineage>
</organism>
<accession>A0A1Y2LWM2</accession>
<dbReference type="Pfam" id="PF06985">
    <property type="entry name" value="HET"/>
    <property type="match status" value="1"/>
</dbReference>
<sequence length="687" mass="77523">MTEKASAGYGADESKCCPVCNCLGYCAEQSSSAVARPSLKVISPRKLSDFEASAKEDGCRYCDYAFQSFLLLGSESDNPKVELLCYPDSPTELHSATNEEGCDVVEIYPCPDSESSFPKVANDVSRENVLKTALQFIEENYFHCRTVHSKCPEVGSKLPKRILDISTDQYRLVEPDEEEKASYATLSYSWGGKRFFKTTIESYERLKCGFEKEELPIAFQEAALVARSLNIGFIWIDSLCIIQDDVDDWEEQAAQMGQIFEFAAITIAASLSSSPFHSLFTKRDAKYEGFELYDDLKSTNDNVVFKARRKTVFGIHAKTGRSKDVDPLDTRAWGLQEKLLSSRLIAFTGAEMQWTCQTSKVCECRRKSYIPQPLFLPSVREAETKDECGYAKAWSKIVEPYSNRDLTFIDDRLPALSGLAKKFWKVTNYTYIAGLWQESIWYDLVWQHDTVASSTPIIDAPASHTTVTARYLGPSFSWVSATRAVNYRFARHAYPGTRVQHMTIVRCDYDIYGRDTFGKAAGARINIRGTTVRAQLRRTSKSPNGYELHILEAIYQPNTDQRKICEFSIDAHHTAEMRASTVERAANTLACACRRVDIQDQDTPVILLSIYSIHHRNYLYQNFLILKLISHGTNTYERVGIGSGKIYDRIDIPAQSQSVQPFDWLSVDFGSKAGRVRTEAGQAICLI</sequence>
<dbReference type="EMBL" id="KZ107848">
    <property type="protein sequence ID" value="OSS47358.1"/>
    <property type="molecule type" value="Genomic_DNA"/>
</dbReference>
<dbReference type="Proteomes" id="UP000193240">
    <property type="component" value="Unassembled WGS sequence"/>
</dbReference>
<keyword evidence="3" id="KW-1185">Reference proteome</keyword>
<dbReference type="AlphaFoldDB" id="A0A1Y2LWM2"/>
<evidence type="ECO:0000259" key="1">
    <source>
        <dbReference type="Pfam" id="PF06985"/>
    </source>
</evidence>